<accession>A0A285MTB9</accession>
<dbReference type="EMBL" id="OBEH01000003">
    <property type="protein sequence ID" value="SNZ00424.1"/>
    <property type="molecule type" value="Genomic_DNA"/>
</dbReference>
<protein>
    <submittedName>
        <fullName evidence="1">Uncharacterized protein</fullName>
    </submittedName>
</protein>
<evidence type="ECO:0000313" key="1">
    <source>
        <dbReference type="EMBL" id="SNZ00424.1"/>
    </source>
</evidence>
<dbReference type="AlphaFoldDB" id="A0A285MTB9"/>
<proteinExistence type="predicted"/>
<reference evidence="2" key="1">
    <citation type="submission" date="2017-09" db="EMBL/GenBank/DDBJ databases">
        <authorList>
            <person name="Varghese N."/>
            <person name="Submissions S."/>
        </authorList>
    </citation>
    <scope>NUCLEOTIDE SEQUENCE [LARGE SCALE GENOMIC DNA]</scope>
    <source>
        <strain evidence="2">DSM 25885</strain>
    </source>
</reference>
<gene>
    <name evidence="1" type="ORF">SAMN06265377_2248</name>
</gene>
<evidence type="ECO:0000313" key="2">
    <source>
        <dbReference type="Proteomes" id="UP000219048"/>
    </source>
</evidence>
<dbReference type="Proteomes" id="UP000219048">
    <property type="component" value="Unassembled WGS sequence"/>
</dbReference>
<organism evidence="1 2">
    <name type="scientific">Flagellimonas pacifica</name>
    <dbReference type="NCBI Taxonomy" id="1247520"/>
    <lineage>
        <taxon>Bacteria</taxon>
        <taxon>Pseudomonadati</taxon>
        <taxon>Bacteroidota</taxon>
        <taxon>Flavobacteriia</taxon>
        <taxon>Flavobacteriales</taxon>
        <taxon>Flavobacteriaceae</taxon>
        <taxon>Flagellimonas</taxon>
    </lineage>
</organism>
<keyword evidence="2" id="KW-1185">Reference proteome</keyword>
<sequence length="57" mass="6829">MSCWKDRRKGLNALAVFTENNQVFLKREKNDLINPTNAQWYPIEFKWIPVLEDFNSV</sequence>
<dbReference type="RefSeq" id="WP_165769947.1">
    <property type="nucleotide sequence ID" value="NZ_OBEH01000003.1"/>
</dbReference>
<name>A0A285MTB9_9FLAO</name>